<feature type="compositionally biased region" description="Gly residues" evidence="2">
    <location>
        <begin position="302"/>
        <end position="316"/>
    </location>
</feature>
<feature type="compositionally biased region" description="Low complexity" evidence="2">
    <location>
        <begin position="513"/>
        <end position="531"/>
    </location>
</feature>
<feature type="domain" description="Fe2OG dioxygenase" evidence="3">
    <location>
        <begin position="707"/>
        <end position="851"/>
    </location>
</feature>
<feature type="compositionally biased region" description="Basic and acidic residues" evidence="2">
    <location>
        <begin position="962"/>
        <end position="982"/>
    </location>
</feature>
<dbReference type="Proteomes" id="UP001642405">
    <property type="component" value="Unassembled WGS sequence"/>
</dbReference>
<dbReference type="InterPro" id="IPR000868">
    <property type="entry name" value="Isochorismatase-like_dom"/>
</dbReference>
<dbReference type="Pfam" id="PF00857">
    <property type="entry name" value="Isochorismatase"/>
    <property type="match status" value="1"/>
</dbReference>
<protein>
    <recommendedName>
        <fullName evidence="3">Fe2OG dioxygenase domain-containing protein</fullName>
    </recommendedName>
</protein>
<dbReference type="InterPro" id="IPR057088">
    <property type="entry name" value="GLRG_09195_Thiored"/>
</dbReference>
<proteinExistence type="inferred from homology"/>
<dbReference type="InterPro" id="IPR027450">
    <property type="entry name" value="AlkB-like"/>
</dbReference>
<feature type="compositionally biased region" description="Polar residues" evidence="2">
    <location>
        <begin position="415"/>
        <end position="428"/>
    </location>
</feature>
<evidence type="ECO:0000313" key="5">
    <source>
        <dbReference type="Proteomes" id="UP001642405"/>
    </source>
</evidence>
<dbReference type="SUPFAM" id="SSF51197">
    <property type="entry name" value="Clavaminate synthase-like"/>
    <property type="match status" value="1"/>
</dbReference>
<dbReference type="Pfam" id="PF13532">
    <property type="entry name" value="2OG-FeII_Oxy_2"/>
    <property type="match status" value="1"/>
</dbReference>
<feature type="region of interest" description="Disordered" evidence="2">
    <location>
        <begin position="284"/>
        <end position="614"/>
    </location>
</feature>
<evidence type="ECO:0000256" key="2">
    <source>
        <dbReference type="SAM" id="MobiDB-lite"/>
    </source>
</evidence>
<gene>
    <name evidence="4" type="ORF">SCUCBS95973_003243</name>
</gene>
<sequence>MPRTLPIDLSNFPAFRTRKALLVLDLQNEFLSPSGTLPVSTPEGYVQRTLDVATKFRESGSGDVFWIRSQFHAHRPAAASQIITSSTAQLSGATSSRLSSARGRRREPEPPADDQDADPEAFLSVGASPPDELLLQKKRNQSLLPGSHGSELAPLIASSVNARQDLVIAKSHYSAFESTQLLNRLRTRFVTELYICGALTNISIYATALDAARHGLTLTIIDDCCGYRDITRHYNAISSLVQLTGCDTVSAEYVLESIAPQSSDEAPAVNDFAAAIAAITAASNGPPRARRTTKQAAAGPIEVGGGSPGASGGNSGGLPSLPLPNSKSQDAPASGEKENPALSRSSPTAEIVPDDGPEASQPLQPVRPVVAKDTVAAKPTASAPVTTTAPAITKDTVTATKAPDSPSTGPPAKEASSTATPEPKQSPNRAIVPAPSNRQTLASIEPAKIDAGEITPGEDGDEDDDHPDESFASKVPSQHEKLLEYSRLRSSRNADALKKRLKDAAKESAAVRASQPQAKKPPTAKPVPSAVDTTPGQPDSTAKAMASNSRDTKEDKAASPAVSPASPDAAAAKTPGNDGKSHPKPPPDAEADAEDSETDAKLVPVDTTKEPSATEPICAGDTIIYHDVLPASLEDGIYERLRDEVQWLRMSHQGGEVPRLVCVQGDVDKDGSIPIYRHPADESPPLEAFTPTVREIKRAVENVVGHPLNHALIQLYRTGNDYISEHSDKTLDIVPGSYVCNMSLGAERTMIFRTKRMDKDPSRKEESPSAGNDAATVTPTPTPTPTPAESGNKRQSCRVQLPHNSLCRMGLQTNMKWLHAIRQDKRISREKTPAELAYGGGRISLTFRQIGTFLSADQTLIWGQGAVGKTRNEARAVVNGQSDEAIRMLQAFGTENHSSTFDWAKHYGKGFDVLHMSCSPRFFASADPVVNMTIQLFLADLGISYARGSMSGGGGGGGGTPADKKEDKKNVADAAAEEKPETVHVMASAPSSSSLDVSVRLVDNDRDRSVVQGVLAILLYLDAVYNAQPKARSAQHRHLDTARKYTRLQQALRLQDRWRAASNTEKAPASASDAAATGTSADTPTFSLRPLKSELALWDGYLPETSESTEDTEGAGDDSVVAFIAGGSVPSVADFALWSVLHSMEAAAGGKDGVLAPELQRLGANNLARYYTAFKARDCVTKVLAAEDNK</sequence>
<feature type="compositionally biased region" description="Basic and acidic residues" evidence="2">
    <location>
        <begin position="477"/>
        <end position="487"/>
    </location>
</feature>
<dbReference type="InterPro" id="IPR032854">
    <property type="entry name" value="ALKBH3"/>
</dbReference>
<feature type="region of interest" description="Disordered" evidence="2">
    <location>
        <begin position="752"/>
        <end position="796"/>
    </location>
</feature>
<dbReference type="InterPro" id="IPR005123">
    <property type="entry name" value="Oxoglu/Fe-dep_dioxygenase_dom"/>
</dbReference>
<dbReference type="InterPro" id="IPR037151">
    <property type="entry name" value="AlkB-like_sf"/>
</dbReference>
<dbReference type="EMBL" id="CAWUHB010000014">
    <property type="protein sequence ID" value="CAK7217728.1"/>
    <property type="molecule type" value="Genomic_DNA"/>
</dbReference>
<feature type="compositionally biased region" description="Basic and acidic residues" evidence="2">
    <location>
        <begin position="755"/>
        <end position="767"/>
    </location>
</feature>
<dbReference type="PANTHER" id="PTHR31212">
    <property type="entry name" value="ALPHA-KETOGLUTARATE-DEPENDENT DIOXYGENASE ALKB HOMOLOG 3"/>
    <property type="match status" value="1"/>
</dbReference>
<accession>A0ABP0BDM4</accession>
<keyword evidence="5" id="KW-1185">Reference proteome</keyword>
<feature type="compositionally biased region" description="Acidic residues" evidence="2">
    <location>
        <begin position="456"/>
        <end position="467"/>
    </location>
</feature>
<feature type="region of interest" description="Disordered" evidence="2">
    <location>
        <begin position="1059"/>
        <end position="1086"/>
    </location>
</feature>
<reference evidence="4 5" key="1">
    <citation type="submission" date="2024-01" db="EMBL/GenBank/DDBJ databases">
        <authorList>
            <person name="Allen C."/>
            <person name="Tagirdzhanova G."/>
        </authorList>
    </citation>
    <scope>NUCLEOTIDE SEQUENCE [LARGE SCALE GENOMIC DNA]</scope>
</reference>
<name>A0ABP0BDM4_9PEZI</name>
<feature type="compositionally biased region" description="Low complexity" evidence="2">
    <location>
        <begin position="1067"/>
        <end position="1085"/>
    </location>
</feature>
<comment type="similarity">
    <text evidence="1">Belongs to the isochorismatase family.</text>
</comment>
<feature type="compositionally biased region" description="Low complexity" evidence="2">
    <location>
        <begin position="83"/>
        <end position="101"/>
    </location>
</feature>
<organism evidence="4 5">
    <name type="scientific">Sporothrix curviconia</name>
    <dbReference type="NCBI Taxonomy" id="1260050"/>
    <lineage>
        <taxon>Eukaryota</taxon>
        <taxon>Fungi</taxon>
        <taxon>Dikarya</taxon>
        <taxon>Ascomycota</taxon>
        <taxon>Pezizomycotina</taxon>
        <taxon>Sordariomycetes</taxon>
        <taxon>Sordariomycetidae</taxon>
        <taxon>Ophiostomatales</taxon>
        <taxon>Ophiostomataceae</taxon>
        <taxon>Sporothrix</taxon>
    </lineage>
</organism>
<dbReference type="CDD" id="cd00431">
    <property type="entry name" value="cysteine_hydrolases"/>
    <property type="match status" value="1"/>
</dbReference>
<feature type="compositionally biased region" description="Low complexity" evidence="2">
    <location>
        <begin position="317"/>
        <end position="326"/>
    </location>
</feature>
<feature type="compositionally biased region" description="Acidic residues" evidence="2">
    <location>
        <begin position="110"/>
        <end position="119"/>
    </location>
</feature>
<feature type="compositionally biased region" description="Low complexity" evidence="2">
    <location>
        <begin position="374"/>
        <end position="394"/>
    </location>
</feature>
<feature type="region of interest" description="Disordered" evidence="2">
    <location>
        <begin position="952"/>
        <end position="989"/>
    </location>
</feature>
<evidence type="ECO:0000259" key="3">
    <source>
        <dbReference type="PROSITE" id="PS51471"/>
    </source>
</evidence>
<dbReference type="InterPro" id="IPR036380">
    <property type="entry name" value="Isochorismatase-like_sf"/>
</dbReference>
<dbReference type="Gene3D" id="2.60.120.590">
    <property type="entry name" value="Alpha-ketoglutarate-dependent dioxygenase AlkB-like"/>
    <property type="match status" value="1"/>
</dbReference>
<comment type="caution">
    <text evidence="4">The sequence shown here is derived from an EMBL/GenBank/DDBJ whole genome shotgun (WGS) entry which is preliminary data.</text>
</comment>
<dbReference type="PANTHER" id="PTHR31212:SF5">
    <property type="entry name" value="ISOCHORISMATASE FAMILY PROTEIN FAMILY (AFU_ORTHOLOGUE AFUA_3G14500)"/>
    <property type="match status" value="1"/>
</dbReference>
<feature type="compositionally biased region" description="Low complexity" evidence="2">
    <location>
        <begin position="558"/>
        <end position="572"/>
    </location>
</feature>
<dbReference type="Pfam" id="PF24470">
    <property type="entry name" value="Thiored_Isochorism"/>
    <property type="match status" value="1"/>
</dbReference>
<dbReference type="Gene3D" id="3.40.50.850">
    <property type="entry name" value="Isochorismatase-like"/>
    <property type="match status" value="1"/>
</dbReference>
<feature type="region of interest" description="Disordered" evidence="2">
    <location>
        <begin position="83"/>
        <end position="123"/>
    </location>
</feature>
<dbReference type="SUPFAM" id="SSF52499">
    <property type="entry name" value="Isochorismatase-like hydrolases"/>
    <property type="match status" value="1"/>
</dbReference>
<feature type="compositionally biased region" description="Basic and acidic residues" evidence="2">
    <location>
        <begin position="495"/>
        <end position="506"/>
    </location>
</feature>
<dbReference type="PROSITE" id="PS51471">
    <property type="entry name" value="FE2OG_OXY"/>
    <property type="match status" value="1"/>
</dbReference>
<evidence type="ECO:0000256" key="1">
    <source>
        <dbReference type="ARBA" id="ARBA00006336"/>
    </source>
</evidence>
<evidence type="ECO:0000313" key="4">
    <source>
        <dbReference type="EMBL" id="CAK7217728.1"/>
    </source>
</evidence>